<dbReference type="Gene3D" id="3.40.720.10">
    <property type="entry name" value="Alkaline Phosphatase, subunit A"/>
    <property type="match status" value="1"/>
</dbReference>
<evidence type="ECO:0000256" key="4">
    <source>
        <dbReference type="SAM" id="SignalP"/>
    </source>
</evidence>
<gene>
    <name evidence="6" type="ORF">AMON00008_LOCUS52065</name>
</gene>
<evidence type="ECO:0000313" key="6">
    <source>
        <dbReference type="EMBL" id="CAE4649489.1"/>
    </source>
</evidence>
<evidence type="ECO:0000256" key="3">
    <source>
        <dbReference type="ARBA" id="ARBA00023180"/>
    </source>
</evidence>
<feature type="domain" description="Sulfatase N-terminal" evidence="5">
    <location>
        <begin position="23"/>
        <end position="319"/>
    </location>
</feature>
<dbReference type="Pfam" id="PF00884">
    <property type="entry name" value="Sulfatase"/>
    <property type="match status" value="1"/>
</dbReference>
<keyword evidence="2" id="KW-0106">Calcium</keyword>
<feature type="signal peptide" evidence="4">
    <location>
        <begin position="1"/>
        <end position="18"/>
    </location>
</feature>
<organism evidence="6">
    <name type="scientific">Alexandrium monilatum</name>
    <dbReference type="NCBI Taxonomy" id="311494"/>
    <lineage>
        <taxon>Eukaryota</taxon>
        <taxon>Sar</taxon>
        <taxon>Alveolata</taxon>
        <taxon>Dinophyceae</taxon>
        <taxon>Gonyaulacales</taxon>
        <taxon>Pyrocystaceae</taxon>
        <taxon>Alexandrium</taxon>
    </lineage>
</organism>
<protein>
    <recommendedName>
        <fullName evidence="5">Sulfatase N-terminal domain-containing protein</fullName>
    </recommendedName>
</protein>
<keyword evidence="4" id="KW-0732">Signal</keyword>
<evidence type="ECO:0000256" key="2">
    <source>
        <dbReference type="ARBA" id="ARBA00022837"/>
    </source>
</evidence>
<dbReference type="GO" id="GO:0046872">
    <property type="term" value="F:metal ion binding"/>
    <property type="evidence" value="ECO:0007669"/>
    <property type="project" value="UniProtKB-KW"/>
</dbReference>
<keyword evidence="1" id="KW-0479">Metal-binding</keyword>
<keyword evidence="3" id="KW-0325">Glycoprotein</keyword>
<reference evidence="6" key="1">
    <citation type="submission" date="2021-01" db="EMBL/GenBank/DDBJ databases">
        <authorList>
            <person name="Corre E."/>
            <person name="Pelletier E."/>
            <person name="Niang G."/>
            <person name="Scheremetjew M."/>
            <person name="Finn R."/>
            <person name="Kale V."/>
            <person name="Holt S."/>
            <person name="Cochrane G."/>
            <person name="Meng A."/>
            <person name="Brown T."/>
            <person name="Cohen L."/>
        </authorList>
    </citation>
    <scope>NUCLEOTIDE SEQUENCE</scope>
    <source>
        <strain evidence="6">CCMP3105</strain>
    </source>
</reference>
<dbReference type="InterPro" id="IPR017850">
    <property type="entry name" value="Alkaline_phosphatase_core_sf"/>
</dbReference>
<sequence>MFSTLSLIASFLHLGVHGQAPKPHLIFILQDDLGRFDTAIYGNKAAEAATHNITSLAREGVVLSNHYVHWHCSPTRRSFLTGRLPLHHTEKLSGLDTDDIDLRWAWISEKLRAAGYVSHWYGKGHTGYRSMNHLPARRGFNGGSLLFFTGAGSYTTLPRWSGEGPVDTKQEYSTDLFGSLAVRAVRDHDPAVPLFLYLPFQAVHTPYDLPPDRTGAECPSNIACMLQDADRWVGELVLALKEKGMYENTLIVYSSDNGGVTDGNNYPLRGEKHTNWQGAMRVAAFVSGGYVPKAVRGTTNDGVFHVVDWYPTFAGLAGVDGSDDPPVPPLPVDPQHPDRDIYQGGLSYPPVDGKDIWPQVASGSSTTPHPCLWLSAEVLLKGKYKLLVAQPSPELMFSQFVNNGWKLPNGTWVDAPDGLWPCNAYQRRSHFVPCLFDVDADPREEHNLAAEMPELVSAMWAELNRTSLTAYSARSPERLLGICHPLCALGKWGGTPGPVCGVPGCEWDTEGEVVV</sequence>
<dbReference type="PANTHER" id="PTHR10342:SF274">
    <property type="entry name" value="ARYLSULFATASE B"/>
    <property type="match status" value="1"/>
</dbReference>
<evidence type="ECO:0000256" key="1">
    <source>
        <dbReference type="ARBA" id="ARBA00022723"/>
    </source>
</evidence>
<evidence type="ECO:0000259" key="5">
    <source>
        <dbReference type="Pfam" id="PF00884"/>
    </source>
</evidence>
<proteinExistence type="predicted"/>
<dbReference type="PANTHER" id="PTHR10342">
    <property type="entry name" value="ARYLSULFATASE"/>
    <property type="match status" value="1"/>
</dbReference>
<dbReference type="Gene3D" id="3.30.1120.10">
    <property type="match status" value="1"/>
</dbReference>
<dbReference type="InterPro" id="IPR000917">
    <property type="entry name" value="Sulfatase_N"/>
</dbReference>
<dbReference type="EMBL" id="HBNR01073396">
    <property type="protein sequence ID" value="CAE4649489.1"/>
    <property type="molecule type" value="Transcribed_RNA"/>
</dbReference>
<accession>A0A7S4SNS5</accession>
<dbReference type="AlphaFoldDB" id="A0A7S4SNS5"/>
<name>A0A7S4SNS5_9DINO</name>
<dbReference type="SUPFAM" id="SSF53649">
    <property type="entry name" value="Alkaline phosphatase-like"/>
    <property type="match status" value="1"/>
</dbReference>
<dbReference type="GO" id="GO:0008484">
    <property type="term" value="F:sulfuric ester hydrolase activity"/>
    <property type="evidence" value="ECO:0007669"/>
    <property type="project" value="InterPro"/>
</dbReference>
<feature type="chain" id="PRO_5031329639" description="Sulfatase N-terminal domain-containing protein" evidence="4">
    <location>
        <begin position="19"/>
        <end position="515"/>
    </location>
</feature>
<dbReference type="InterPro" id="IPR047115">
    <property type="entry name" value="ARSB"/>
</dbReference>